<reference evidence="2" key="1">
    <citation type="journal article" date="2014" name="Nat. Genet.">
        <title>Genome of the human hookworm Necator americanus.</title>
        <authorList>
            <person name="Tang Y.T."/>
            <person name="Gao X."/>
            <person name="Rosa B.A."/>
            <person name="Abubucker S."/>
            <person name="Hallsworth-Pepin K."/>
            <person name="Martin J."/>
            <person name="Tyagi R."/>
            <person name="Heizer E."/>
            <person name="Zhang X."/>
            <person name="Bhonagiri-Palsikar V."/>
            <person name="Minx P."/>
            <person name="Warren W.C."/>
            <person name="Wang Q."/>
            <person name="Zhan B."/>
            <person name="Hotez P.J."/>
            <person name="Sternberg P.W."/>
            <person name="Dougall A."/>
            <person name="Gaze S.T."/>
            <person name="Mulvenna J."/>
            <person name="Sotillo J."/>
            <person name="Ranganathan S."/>
            <person name="Rabelo E.M."/>
            <person name="Wilson R.K."/>
            <person name="Felgner P.L."/>
            <person name="Bethony J."/>
            <person name="Hawdon J.M."/>
            <person name="Gasser R.B."/>
            <person name="Loukas A."/>
            <person name="Mitreva M."/>
        </authorList>
    </citation>
    <scope>NUCLEOTIDE SEQUENCE [LARGE SCALE GENOMIC DNA]</scope>
</reference>
<evidence type="ECO:0000313" key="2">
    <source>
        <dbReference type="Proteomes" id="UP000053676"/>
    </source>
</evidence>
<organism evidence="1 2">
    <name type="scientific">Necator americanus</name>
    <name type="common">Human hookworm</name>
    <dbReference type="NCBI Taxonomy" id="51031"/>
    <lineage>
        <taxon>Eukaryota</taxon>
        <taxon>Metazoa</taxon>
        <taxon>Ecdysozoa</taxon>
        <taxon>Nematoda</taxon>
        <taxon>Chromadorea</taxon>
        <taxon>Rhabditida</taxon>
        <taxon>Rhabditina</taxon>
        <taxon>Rhabditomorpha</taxon>
        <taxon>Strongyloidea</taxon>
        <taxon>Ancylostomatidae</taxon>
        <taxon>Bunostominae</taxon>
        <taxon>Necator</taxon>
    </lineage>
</organism>
<dbReference type="EMBL" id="KI669257">
    <property type="protein sequence ID" value="ETN68471.1"/>
    <property type="molecule type" value="Genomic_DNA"/>
</dbReference>
<dbReference type="KEGG" id="nai:NECAME_15799"/>
<protein>
    <submittedName>
        <fullName evidence="1">Uncharacterized protein</fullName>
    </submittedName>
</protein>
<dbReference type="AlphaFoldDB" id="W2SHX0"/>
<evidence type="ECO:0000313" key="1">
    <source>
        <dbReference type="EMBL" id="ETN68471.1"/>
    </source>
</evidence>
<sequence>MKQDAPQRPCHNAILCGFYICRCRWQFVIEFQFKAEVTHAKSLAFTSKQNEMQHATVCEIG</sequence>
<keyword evidence="2" id="KW-1185">Reference proteome</keyword>
<name>W2SHX0_NECAM</name>
<dbReference type="Proteomes" id="UP000053676">
    <property type="component" value="Unassembled WGS sequence"/>
</dbReference>
<gene>
    <name evidence="1" type="ORF">NECAME_15799</name>
</gene>
<proteinExistence type="predicted"/>
<accession>W2SHX0</accession>